<keyword evidence="1" id="KW-0472">Membrane</keyword>
<evidence type="ECO:0000256" key="1">
    <source>
        <dbReference type="SAM" id="Phobius"/>
    </source>
</evidence>
<accession>A0AB73T2P4</accession>
<dbReference type="AlphaFoldDB" id="A0AB73T2P4"/>
<evidence type="ECO:0000313" key="2">
    <source>
        <dbReference type="EMBL" id="PWJ75004.1"/>
    </source>
</evidence>
<keyword evidence="1" id="KW-0812">Transmembrane</keyword>
<keyword evidence="1" id="KW-1133">Transmembrane helix</keyword>
<comment type="caution">
    <text evidence="2">The sequence shown here is derived from an EMBL/GenBank/DDBJ whole genome shotgun (WGS) entry which is preliminary data.</text>
</comment>
<protein>
    <recommendedName>
        <fullName evidence="4">ABC transporter permease</fullName>
    </recommendedName>
</protein>
<evidence type="ECO:0000313" key="3">
    <source>
        <dbReference type="Proteomes" id="UP000245412"/>
    </source>
</evidence>
<name>A0AB73T2P4_9FIRM</name>
<sequence length="297" mass="32543">MLERTSEINIYRKAYERQNSALLGAAGMIFSAVCIVVICITGIQGSAYGRSRGQIKADGTKTVVTQELLDYLGTLKTVRSAAPVIELQGSIEIENYIYTGTITGIDIKNYPFEYAAAGRMSGSSFVQMVFGSQVPKEFQKKDGGKVSDAERETLLQKLSEGEMKLQIGEAYSADGSTGTAAGAEDAQNVQSAVMSGILRQTGDSQDNRIYVDITQIQRFCRMMGEEDTPKSLVIGLYHKKDAAEVLNTLNGIGFKGENPYRGRIEEQGETDKNLRIYFGMSGLLLLFSGLYLKKVVW</sequence>
<keyword evidence="3" id="KW-1185">Reference proteome</keyword>
<dbReference type="EMBL" id="QGGY01000007">
    <property type="protein sequence ID" value="PWJ75004.1"/>
    <property type="molecule type" value="Genomic_DNA"/>
</dbReference>
<gene>
    <name evidence="2" type="ORF">C7383_1079</name>
</gene>
<reference evidence="2 3" key="1">
    <citation type="submission" date="2018-05" db="EMBL/GenBank/DDBJ databases">
        <authorList>
            <person name="Goeker M."/>
            <person name="Huntemann M."/>
            <person name="Clum A."/>
            <person name="Pillay M."/>
            <person name="Palaniappan K."/>
            <person name="Varghese N."/>
            <person name="Mikhailova N."/>
            <person name="Stamatis D."/>
            <person name="Reddy T."/>
            <person name="Daum C."/>
            <person name="Shapiro N."/>
            <person name="Ivanova N."/>
            <person name="Kyrpides N."/>
            <person name="Woyke T."/>
        </authorList>
    </citation>
    <scope>NUCLEOTIDE SEQUENCE [LARGE SCALE GENOMIC DNA]</scope>
    <source>
        <strain evidence="2 3">DSM 26524</strain>
    </source>
</reference>
<evidence type="ECO:0008006" key="4">
    <source>
        <dbReference type="Google" id="ProtNLM"/>
    </source>
</evidence>
<proteinExistence type="predicted"/>
<organism evidence="2 3">
    <name type="scientific">Murimonas intestini</name>
    <dbReference type="NCBI Taxonomy" id="1337051"/>
    <lineage>
        <taxon>Bacteria</taxon>
        <taxon>Bacillati</taxon>
        <taxon>Bacillota</taxon>
        <taxon>Clostridia</taxon>
        <taxon>Lachnospirales</taxon>
        <taxon>Lachnospiraceae</taxon>
        <taxon>Murimonas</taxon>
    </lineage>
</organism>
<dbReference type="Proteomes" id="UP000245412">
    <property type="component" value="Unassembled WGS sequence"/>
</dbReference>
<dbReference type="RefSeq" id="WP_257497689.1">
    <property type="nucleotide sequence ID" value="NZ_JANKBI010000007.1"/>
</dbReference>
<feature type="transmembrane region" description="Helical" evidence="1">
    <location>
        <begin position="21"/>
        <end position="43"/>
    </location>
</feature>